<evidence type="ECO:0000256" key="2">
    <source>
        <dbReference type="SAM" id="SignalP"/>
    </source>
</evidence>
<name>A0A5N6R5H0_9ROSI</name>
<accession>A0A5N6R5H0</accession>
<evidence type="ECO:0000256" key="1">
    <source>
        <dbReference type="SAM" id="MobiDB-lite"/>
    </source>
</evidence>
<feature type="compositionally biased region" description="Gly residues" evidence="1">
    <location>
        <begin position="80"/>
        <end position="89"/>
    </location>
</feature>
<dbReference type="AlphaFoldDB" id="A0A5N6R5H0"/>
<proteinExistence type="predicted"/>
<dbReference type="Proteomes" id="UP000327013">
    <property type="component" value="Chromosome 5"/>
</dbReference>
<dbReference type="EMBL" id="CM017325">
    <property type="protein sequence ID" value="KAE8055104.1"/>
    <property type="molecule type" value="Genomic_DNA"/>
</dbReference>
<keyword evidence="4" id="KW-1185">Reference proteome</keyword>
<feature type="signal peptide" evidence="2">
    <location>
        <begin position="1"/>
        <end position="27"/>
    </location>
</feature>
<protein>
    <submittedName>
        <fullName evidence="3">Uncharacterized protein</fullName>
    </submittedName>
</protein>
<feature type="chain" id="PRO_5024271905" evidence="2">
    <location>
        <begin position="28"/>
        <end position="89"/>
    </location>
</feature>
<evidence type="ECO:0000313" key="3">
    <source>
        <dbReference type="EMBL" id="KAE8055104.1"/>
    </source>
</evidence>
<feature type="region of interest" description="Disordered" evidence="1">
    <location>
        <begin position="65"/>
        <end position="89"/>
    </location>
</feature>
<sequence>MEKSAVILLPWIKTFFLITLLISSSQGTVPGFKDGMEMELTSPRSEVMLIQMKARKLNGFEMLDYPDPSANPIHGPKKGNSGGRGGNSP</sequence>
<dbReference type="OrthoDB" id="1681778at2759"/>
<organism evidence="3 4">
    <name type="scientific">Carpinus fangiana</name>
    <dbReference type="NCBI Taxonomy" id="176857"/>
    <lineage>
        <taxon>Eukaryota</taxon>
        <taxon>Viridiplantae</taxon>
        <taxon>Streptophyta</taxon>
        <taxon>Embryophyta</taxon>
        <taxon>Tracheophyta</taxon>
        <taxon>Spermatophyta</taxon>
        <taxon>Magnoliopsida</taxon>
        <taxon>eudicotyledons</taxon>
        <taxon>Gunneridae</taxon>
        <taxon>Pentapetalae</taxon>
        <taxon>rosids</taxon>
        <taxon>fabids</taxon>
        <taxon>Fagales</taxon>
        <taxon>Betulaceae</taxon>
        <taxon>Carpinus</taxon>
    </lineage>
</organism>
<gene>
    <name evidence="3" type="ORF">FH972_011965</name>
</gene>
<dbReference type="PANTHER" id="PTHR34467">
    <property type="entry name" value="TRANSMEMBRANE PROTEIN"/>
    <property type="match status" value="1"/>
</dbReference>
<dbReference type="PANTHER" id="PTHR34467:SF1">
    <property type="entry name" value="OS05G0542300 PROTEIN"/>
    <property type="match status" value="1"/>
</dbReference>
<keyword evidence="2" id="KW-0732">Signal</keyword>
<evidence type="ECO:0000313" key="4">
    <source>
        <dbReference type="Proteomes" id="UP000327013"/>
    </source>
</evidence>
<reference evidence="3 4" key="1">
    <citation type="submission" date="2019-06" db="EMBL/GenBank/DDBJ databases">
        <title>A chromosomal-level reference genome of Carpinus fangiana (Coryloideae, Betulaceae).</title>
        <authorList>
            <person name="Yang X."/>
            <person name="Wang Z."/>
            <person name="Zhang L."/>
            <person name="Hao G."/>
            <person name="Liu J."/>
            <person name="Yang Y."/>
        </authorList>
    </citation>
    <scope>NUCLEOTIDE SEQUENCE [LARGE SCALE GENOMIC DNA]</scope>
    <source>
        <strain evidence="3">Cfa_2016G</strain>
        <tissue evidence="3">Leaf</tissue>
    </source>
</reference>